<evidence type="ECO:0000256" key="1">
    <source>
        <dbReference type="ARBA" id="ARBA00022801"/>
    </source>
</evidence>
<evidence type="ECO:0000313" key="5">
    <source>
        <dbReference type="Proteomes" id="UP000279236"/>
    </source>
</evidence>
<name>A0A427XE29_9TREE</name>
<dbReference type="Proteomes" id="UP000279236">
    <property type="component" value="Unassembled WGS sequence"/>
</dbReference>
<dbReference type="PANTHER" id="PTHR48081:SF3">
    <property type="entry name" value="ALPHA_BETA HYDROLASE FOLD-3 DOMAIN-CONTAINING PROTEIN"/>
    <property type="match status" value="1"/>
</dbReference>
<sequence length="355" mass="38776">MTTPTQRFSPCPTPFSDHVYKTVQGVDIPLRIWPATGPEANQGPRPWLLWYHGGGFIAGKHAIPNAWVVPAFRSRGYHVVSAAYRFIPHVNLDDIVTDTIDAHAWCRLHLADILAQTDGKVDIDALVVGGDSAGGTLSTLAGHKLSPPPRVVVDVFGVVDLTDPHMTGEGVDPDSPAAVMLRSIPLSGAFTAEQVATALAETDPSKAEVIAPWSWEMDPNMDLATLQSFWGMPSFKVDPAHTLRMDMLLQMSKDSSMGRLLVRPKDAAGHKDLDDSQVLAAQLRKWSSSLMLNDKDNYPPTFFLHGHKDRAVPIAQSQRMAAKLREMGIPTAEAYSPDGDHCFENVIEVSFGKIE</sequence>
<keyword evidence="1" id="KW-0378">Hydrolase</keyword>
<dbReference type="AlphaFoldDB" id="A0A427XE29"/>
<dbReference type="Pfam" id="PF07859">
    <property type="entry name" value="Abhydrolase_3"/>
    <property type="match status" value="1"/>
</dbReference>
<evidence type="ECO:0000259" key="2">
    <source>
        <dbReference type="Pfam" id="PF00326"/>
    </source>
</evidence>
<dbReference type="RefSeq" id="XP_028472318.1">
    <property type="nucleotide sequence ID" value="XM_028619449.1"/>
</dbReference>
<dbReference type="EMBL" id="RSCE01000018">
    <property type="protein sequence ID" value="RSH77171.1"/>
    <property type="molecule type" value="Genomic_DNA"/>
</dbReference>
<reference evidence="4 5" key="1">
    <citation type="submission" date="2018-11" db="EMBL/GenBank/DDBJ databases">
        <title>Genome sequence of Apiotrichum porosum DSM 27194.</title>
        <authorList>
            <person name="Aliyu H."/>
            <person name="Gorte O."/>
            <person name="Ochsenreither K."/>
        </authorList>
    </citation>
    <scope>NUCLEOTIDE SEQUENCE [LARGE SCALE GENOMIC DNA]</scope>
    <source>
        <strain evidence="4 5">DSM 27194</strain>
    </source>
</reference>
<dbReference type="Gene3D" id="3.40.50.1820">
    <property type="entry name" value="alpha/beta hydrolase"/>
    <property type="match status" value="1"/>
</dbReference>
<dbReference type="InterPro" id="IPR050300">
    <property type="entry name" value="GDXG_lipolytic_enzyme"/>
</dbReference>
<dbReference type="SUPFAM" id="SSF53474">
    <property type="entry name" value="alpha/beta-Hydrolases"/>
    <property type="match status" value="1"/>
</dbReference>
<feature type="domain" description="Alpha/beta hydrolase fold-3" evidence="3">
    <location>
        <begin position="48"/>
        <end position="160"/>
    </location>
</feature>
<dbReference type="STRING" id="105984.A0A427XE29"/>
<dbReference type="GeneID" id="39588351"/>
<evidence type="ECO:0000259" key="3">
    <source>
        <dbReference type="Pfam" id="PF07859"/>
    </source>
</evidence>
<evidence type="ECO:0008006" key="6">
    <source>
        <dbReference type="Google" id="ProtNLM"/>
    </source>
</evidence>
<organism evidence="4 5">
    <name type="scientific">Apiotrichum porosum</name>
    <dbReference type="NCBI Taxonomy" id="105984"/>
    <lineage>
        <taxon>Eukaryota</taxon>
        <taxon>Fungi</taxon>
        <taxon>Dikarya</taxon>
        <taxon>Basidiomycota</taxon>
        <taxon>Agaricomycotina</taxon>
        <taxon>Tremellomycetes</taxon>
        <taxon>Trichosporonales</taxon>
        <taxon>Trichosporonaceae</taxon>
        <taxon>Apiotrichum</taxon>
    </lineage>
</organism>
<comment type="caution">
    <text evidence="4">The sequence shown here is derived from an EMBL/GenBank/DDBJ whole genome shotgun (WGS) entry which is preliminary data.</text>
</comment>
<keyword evidence="5" id="KW-1185">Reference proteome</keyword>
<protein>
    <recommendedName>
        <fullName evidence="6">Alpha/beta hydrolase fold-3 domain-containing protein</fullName>
    </recommendedName>
</protein>
<dbReference type="InterPro" id="IPR029058">
    <property type="entry name" value="AB_hydrolase_fold"/>
</dbReference>
<dbReference type="InterPro" id="IPR013094">
    <property type="entry name" value="AB_hydrolase_3"/>
</dbReference>
<dbReference type="PANTHER" id="PTHR48081">
    <property type="entry name" value="AB HYDROLASE SUPERFAMILY PROTEIN C4A8.06C"/>
    <property type="match status" value="1"/>
</dbReference>
<feature type="domain" description="Peptidase S9 prolyl oligopeptidase catalytic" evidence="2">
    <location>
        <begin position="279"/>
        <end position="344"/>
    </location>
</feature>
<dbReference type="GO" id="GO:0008236">
    <property type="term" value="F:serine-type peptidase activity"/>
    <property type="evidence" value="ECO:0007669"/>
    <property type="project" value="InterPro"/>
</dbReference>
<dbReference type="GO" id="GO:0006508">
    <property type="term" value="P:proteolysis"/>
    <property type="evidence" value="ECO:0007669"/>
    <property type="project" value="InterPro"/>
</dbReference>
<proteinExistence type="predicted"/>
<evidence type="ECO:0000313" key="4">
    <source>
        <dbReference type="EMBL" id="RSH77171.1"/>
    </source>
</evidence>
<gene>
    <name evidence="4" type="ORF">EHS24_003808</name>
</gene>
<accession>A0A427XE29</accession>
<dbReference type="InterPro" id="IPR001375">
    <property type="entry name" value="Peptidase_S9_cat"/>
</dbReference>
<dbReference type="Pfam" id="PF00326">
    <property type="entry name" value="Peptidase_S9"/>
    <property type="match status" value="1"/>
</dbReference>
<dbReference type="OrthoDB" id="408631at2759"/>